<dbReference type="EMBL" id="NESQ01000055">
    <property type="protein sequence ID" value="PUU80846.1"/>
    <property type="molecule type" value="Genomic_DNA"/>
</dbReference>
<feature type="compositionally biased region" description="Basic and acidic residues" evidence="1">
    <location>
        <begin position="67"/>
        <end position="78"/>
    </location>
</feature>
<dbReference type="AlphaFoldDB" id="A0A2T6ZZF2"/>
<evidence type="ECO:0000313" key="3">
    <source>
        <dbReference type="Proteomes" id="UP000244722"/>
    </source>
</evidence>
<sequence>MSSKKAVSFQFSHIGNDSGAAELLISLDKDPDLGEYISLLPCEFDLEGELDHKWFVLSTKQFAKNGEQPDRQDNHNHTEVPNLLTNKERPKGAGYGSEWEDSE</sequence>
<reference evidence="2 3" key="1">
    <citation type="submission" date="2017-04" db="EMBL/GenBank/DDBJ databases">
        <title>Draft genome sequence of Tuber borchii Vittad., a whitish edible truffle.</title>
        <authorList>
            <consortium name="DOE Joint Genome Institute"/>
            <person name="Murat C."/>
            <person name="Kuo A."/>
            <person name="Barry K.W."/>
            <person name="Clum A."/>
            <person name="Dockter R.B."/>
            <person name="Fauchery L."/>
            <person name="Iotti M."/>
            <person name="Kohler A."/>
            <person name="Labutti K."/>
            <person name="Lindquist E.A."/>
            <person name="Lipzen A."/>
            <person name="Ohm R.A."/>
            <person name="Wang M."/>
            <person name="Grigoriev I.V."/>
            <person name="Zambonelli A."/>
            <person name="Martin F.M."/>
        </authorList>
    </citation>
    <scope>NUCLEOTIDE SEQUENCE [LARGE SCALE GENOMIC DNA]</scope>
    <source>
        <strain evidence="2 3">Tbo3840</strain>
    </source>
</reference>
<protein>
    <submittedName>
        <fullName evidence="2">Uncharacterized protein</fullName>
    </submittedName>
</protein>
<name>A0A2T6ZZF2_TUBBO</name>
<proteinExistence type="predicted"/>
<feature type="region of interest" description="Disordered" evidence="1">
    <location>
        <begin position="65"/>
        <end position="103"/>
    </location>
</feature>
<comment type="caution">
    <text evidence="2">The sequence shown here is derived from an EMBL/GenBank/DDBJ whole genome shotgun (WGS) entry which is preliminary data.</text>
</comment>
<accession>A0A2T6ZZF2</accession>
<dbReference type="OrthoDB" id="2142040at2759"/>
<dbReference type="STRING" id="42251.A0A2T6ZZF2"/>
<evidence type="ECO:0000256" key="1">
    <source>
        <dbReference type="SAM" id="MobiDB-lite"/>
    </source>
</evidence>
<organism evidence="2 3">
    <name type="scientific">Tuber borchii</name>
    <name type="common">White truffle</name>
    <dbReference type="NCBI Taxonomy" id="42251"/>
    <lineage>
        <taxon>Eukaryota</taxon>
        <taxon>Fungi</taxon>
        <taxon>Dikarya</taxon>
        <taxon>Ascomycota</taxon>
        <taxon>Pezizomycotina</taxon>
        <taxon>Pezizomycetes</taxon>
        <taxon>Pezizales</taxon>
        <taxon>Tuberaceae</taxon>
        <taxon>Tuber</taxon>
    </lineage>
</organism>
<keyword evidence="3" id="KW-1185">Reference proteome</keyword>
<dbReference type="Proteomes" id="UP000244722">
    <property type="component" value="Unassembled WGS sequence"/>
</dbReference>
<evidence type="ECO:0000313" key="2">
    <source>
        <dbReference type="EMBL" id="PUU80846.1"/>
    </source>
</evidence>
<gene>
    <name evidence="2" type="ORF">B9Z19DRAFT_1106816</name>
</gene>